<organism evidence="2 3">
    <name type="scientific">Amycolatopsis acidicola</name>
    <dbReference type="NCBI Taxonomy" id="2596893"/>
    <lineage>
        <taxon>Bacteria</taxon>
        <taxon>Bacillati</taxon>
        <taxon>Actinomycetota</taxon>
        <taxon>Actinomycetes</taxon>
        <taxon>Pseudonocardiales</taxon>
        <taxon>Pseudonocardiaceae</taxon>
        <taxon>Amycolatopsis</taxon>
    </lineage>
</organism>
<feature type="transmembrane region" description="Helical" evidence="1">
    <location>
        <begin position="44"/>
        <end position="61"/>
    </location>
</feature>
<keyword evidence="1" id="KW-0812">Transmembrane</keyword>
<evidence type="ECO:0000313" key="2">
    <source>
        <dbReference type="EMBL" id="KAA9154441.1"/>
    </source>
</evidence>
<gene>
    <name evidence="2" type="ORF">FPZ12_032170</name>
</gene>
<dbReference type="AlphaFoldDB" id="A0A5N0UVI5"/>
<dbReference type="EMBL" id="VMNW02000066">
    <property type="protein sequence ID" value="KAA9154441.1"/>
    <property type="molecule type" value="Genomic_DNA"/>
</dbReference>
<keyword evidence="1" id="KW-1133">Transmembrane helix</keyword>
<protein>
    <submittedName>
        <fullName evidence="2">Uncharacterized protein</fullName>
    </submittedName>
</protein>
<sequence length="95" mass="9847">MSGVTGNSVSAGTGSDVRTFAAALLLTYGAGTLILVGYLLLDSAFGGILGLVGAVFGVVWWRSLHDKIFPRDLPVKSVVILLVVDVVLSVLAFVL</sequence>
<proteinExistence type="predicted"/>
<name>A0A5N0UVI5_9PSEU</name>
<accession>A0A5N0UVI5</accession>
<evidence type="ECO:0000256" key="1">
    <source>
        <dbReference type="SAM" id="Phobius"/>
    </source>
</evidence>
<reference evidence="2" key="1">
    <citation type="submission" date="2019-09" db="EMBL/GenBank/DDBJ databases">
        <authorList>
            <person name="Teo W.F.A."/>
            <person name="Duangmal K."/>
        </authorList>
    </citation>
    <scope>NUCLEOTIDE SEQUENCE [LARGE SCALE GENOMIC DNA]</scope>
    <source>
        <strain evidence="2">K81G1</strain>
    </source>
</reference>
<dbReference type="OrthoDB" id="3638324at2"/>
<comment type="caution">
    <text evidence="2">The sequence shown here is derived from an EMBL/GenBank/DDBJ whole genome shotgun (WGS) entry which is preliminary data.</text>
</comment>
<keyword evidence="3" id="KW-1185">Reference proteome</keyword>
<feature type="transmembrane region" description="Helical" evidence="1">
    <location>
        <begin position="73"/>
        <end position="94"/>
    </location>
</feature>
<dbReference type="Proteomes" id="UP000319769">
    <property type="component" value="Unassembled WGS sequence"/>
</dbReference>
<evidence type="ECO:0000313" key="3">
    <source>
        <dbReference type="Proteomes" id="UP000319769"/>
    </source>
</evidence>
<keyword evidence="1" id="KW-0472">Membrane</keyword>
<feature type="transmembrane region" description="Helical" evidence="1">
    <location>
        <begin position="20"/>
        <end position="38"/>
    </location>
</feature>